<name>A0A7E5VBN3_TRINI</name>
<organism evidence="1 2">
    <name type="scientific">Trichoplusia ni</name>
    <name type="common">Cabbage looper</name>
    <dbReference type="NCBI Taxonomy" id="7111"/>
    <lineage>
        <taxon>Eukaryota</taxon>
        <taxon>Metazoa</taxon>
        <taxon>Ecdysozoa</taxon>
        <taxon>Arthropoda</taxon>
        <taxon>Hexapoda</taxon>
        <taxon>Insecta</taxon>
        <taxon>Pterygota</taxon>
        <taxon>Neoptera</taxon>
        <taxon>Endopterygota</taxon>
        <taxon>Lepidoptera</taxon>
        <taxon>Glossata</taxon>
        <taxon>Ditrysia</taxon>
        <taxon>Noctuoidea</taxon>
        <taxon>Noctuidae</taxon>
        <taxon>Plusiinae</taxon>
        <taxon>Trichoplusia</taxon>
    </lineage>
</organism>
<dbReference type="GeneID" id="113492452"/>
<evidence type="ECO:0000313" key="1">
    <source>
        <dbReference type="Proteomes" id="UP000322000"/>
    </source>
</evidence>
<dbReference type="AlphaFoldDB" id="A0A7E5VBN3"/>
<protein>
    <submittedName>
        <fullName evidence="2">Uncharacterized protein LOC113492452 isoform X2</fullName>
    </submittedName>
</protein>
<keyword evidence="1" id="KW-1185">Reference proteome</keyword>
<dbReference type="RefSeq" id="XP_026725709.1">
    <property type="nucleotide sequence ID" value="XM_026869908.1"/>
</dbReference>
<sequence length="108" mass="11679">MTTLGNTSQITQQLQQDLQNELTTANQLLRLMYRASGATRGCLRLVRTTTSHWECGSARAASRQPSLALAPSCNQVAGAAGDGRIDARMCRAPLAVRYIICLISSRSL</sequence>
<gene>
    <name evidence="2" type="primary">LOC113492452</name>
</gene>
<accession>A0A7E5VBN3</accession>
<dbReference type="Proteomes" id="UP000322000">
    <property type="component" value="Chromosome 1"/>
</dbReference>
<reference evidence="2" key="1">
    <citation type="submission" date="2025-08" db="UniProtKB">
        <authorList>
            <consortium name="RefSeq"/>
        </authorList>
    </citation>
    <scope>IDENTIFICATION</scope>
</reference>
<evidence type="ECO:0000313" key="2">
    <source>
        <dbReference type="RefSeq" id="XP_026725709.1"/>
    </source>
</evidence>
<proteinExistence type="predicted"/>